<keyword evidence="2" id="KW-0472">Membrane</keyword>
<dbReference type="Proteomes" id="UP000813463">
    <property type="component" value="Chromosome 4"/>
</dbReference>
<keyword evidence="3" id="KW-1185">Reference proteome</keyword>
<feature type="compositionally biased region" description="Basic and acidic residues" evidence="1">
    <location>
        <begin position="255"/>
        <end position="266"/>
    </location>
</feature>
<dbReference type="RefSeq" id="XP_056682560.1">
    <property type="nucleotide sequence ID" value="XM_056826582.1"/>
</dbReference>
<evidence type="ECO:0000256" key="1">
    <source>
        <dbReference type="SAM" id="MobiDB-lite"/>
    </source>
</evidence>
<feature type="region of interest" description="Disordered" evidence="1">
    <location>
        <begin position="97"/>
        <end position="117"/>
    </location>
</feature>
<accession>A0ABM3QGR7</accession>
<dbReference type="RefSeq" id="XP_056682561.1">
    <property type="nucleotide sequence ID" value="XM_056826583.1"/>
</dbReference>
<evidence type="ECO:0000313" key="3">
    <source>
        <dbReference type="Proteomes" id="UP000813463"/>
    </source>
</evidence>
<name>A0ABM3QGR7_SPIOL</name>
<protein>
    <submittedName>
        <fullName evidence="4 5">Uncharacterized protein</fullName>
    </submittedName>
</protein>
<feature type="compositionally biased region" description="Basic and acidic residues" evidence="1">
    <location>
        <begin position="193"/>
        <end position="202"/>
    </location>
</feature>
<gene>
    <name evidence="4 5 6" type="primary">LOC130459310</name>
</gene>
<keyword evidence="2" id="KW-0812">Transmembrane</keyword>
<evidence type="ECO:0000256" key="2">
    <source>
        <dbReference type="SAM" id="Phobius"/>
    </source>
</evidence>
<keyword evidence="2" id="KW-1133">Transmembrane helix</keyword>
<evidence type="ECO:0000313" key="6">
    <source>
        <dbReference type="RefSeq" id="XP_056682562.1"/>
    </source>
</evidence>
<proteinExistence type="predicted"/>
<dbReference type="RefSeq" id="XP_056682562.1">
    <property type="nucleotide sequence ID" value="XM_056826584.1"/>
</dbReference>
<feature type="compositionally biased region" description="Basic and acidic residues" evidence="1">
    <location>
        <begin position="168"/>
        <end position="180"/>
    </location>
</feature>
<dbReference type="GeneID" id="130459310"/>
<sequence length="266" mass="30677">MGKMHRKRTVEDINSAEKLKMHKILTGDNVDLKSILRKGLNDTRWMMKTKLTEKSMREFQFLLYASDNSVLLGFTVALGWLIWVQILKSKRKFQKKKRSHKLKQQQQWSFKKKKRQGKLRKLKRFKIEKKKGNAVINVVKTTVILRFQMRLKLRIKMAVARSGPTQKARPETSRTRSSGEDCCYKVSNQVEVEGRVNNKDRGGPGLRPDPPQKARPETARTRSRGDDYCDKVSNQDRVNNKDGGGWGRAGPARPGPEREWVGESDG</sequence>
<feature type="compositionally biased region" description="Basic and acidic residues" evidence="1">
    <location>
        <begin position="210"/>
        <end position="240"/>
    </location>
</feature>
<feature type="region of interest" description="Disordered" evidence="1">
    <location>
        <begin position="193"/>
        <end position="266"/>
    </location>
</feature>
<organism evidence="3 6">
    <name type="scientific">Spinacia oleracea</name>
    <name type="common">Spinach</name>
    <dbReference type="NCBI Taxonomy" id="3562"/>
    <lineage>
        <taxon>Eukaryota</taxon>
        <taxon>Viridiplantae</taxon>
        <taxon>Streptophyta</taxon>
        <taxon>Embryophyta</taxon>
        <taxon>Tracheophyta</taxon>
        <taxon>Spermatophyta</taxon>
        <taxon>Magnoliopsida</taxon>
        <taxon>eudicotyledons</taxon>
        <taxon>Gunneridae</taxon>
        <taxon>Pentapetalae</taxon>
        <taxon>Caryophyllales</taxon>
        <taxon>Chenopodiaceae</taxon>
        <taxon>Chenopodioideae</taxon>
        <taxon>Anserineae</taxon>
        <taxon>Spinacia</taxon>
    </lineage>
</organism>
<reference evidence="4 5" key="2">
    <citation type="submission" date="2025-05" db="UniProtKB">
        <authorList>
            <consortium name="RefSeq"/>
        </authorList>
    </citation>
    <scope>IDENTIFICATION</scope>
    <source>
        <tissue evidence="4 5">Leaf</tissue>
    </source>
</reference>
<feature type="region of interest" description="Disordered" evidence="1">
    <location>
        <begin position="160"/>
        <end position="180"/>
    </location>
</feature>
<reference evidence="3" key="1">
    <citation type="journal article" date="2021" name="Nat. Commun.">
        <title>Genomic analyses provide insights into spinach domestication and the genetic basis of agronomic traits.</title>
        <authorList>
            <person name="Cai X."/>
            <person name="Sun X."/>
            <person name="Xu C."/>
            <person name="Sun H."/>
            <person name="Wang X."/>
            <person name="Ge C."/>
            <person name="Zhang Z."/>
            <person name="Wang Q."/>
            <person name="Fei Z."/>
            <person name="Jiao C."/>
            <person name="Wang Q."/>
        </authorList>
    </citation>
    <scope>NUCLEOTIDE SEQUENCE [LARGE SCALE GENOMIC DNA]</scope>
    <source>
        <strain evidence="3">cv. Varoflay</strain>
    </source>
</reference>
<evidence type="ECO:0000313" key="5">
    <source>
        <dbReference type="RefSeq" id="XP_056682561.1"/>
    </source>
</evidence>
<feature type="transmembrane region" description="Helical" evidence="2">
    <location>
        <begin position="69"/>
        <end position="87"/>
    </location>
</feature>
<evidence type="ECO:0000313" key="4">
    <source>
        <dbReference type="RefSeq" id="XP_056682560.1"/>
    </source>
</evidence>